<keyword evidence="1" id="KW-0732">Signal</keyword>
<dbReference type="AlphaFoldDB" id="A0A1B3SLQ4"/>
<dbReference type="Proteomes" id="UP000094378">
    <property type="component" value="Chromosome"/>
</dbReference>
<feature type="signal peptide" evidence="1">
    <location>
        <begin position="1"/>
        <end position="19"/>
    </location>
</feature>
<dbReference type="RefSeq" id="WP_069117111.1">
    <property type="nucleotide sequence ID" value="NZ_CP017015.1"/>
</dbReference>
<evidence type="ECO:0008006" key="4">
    <source>
        <dbReference type="Google" id="ProtNLM"/>
    </source>
</evidence>
<evidence type="ECO:0000313" key="3">
    <source>
        <dbReference type="Proteomes" id="UP000094378"/>
    </source>
</evidence>
<dbReference type="GO" id="GO:0016020">
    <property type="term" value="C:membrane"/>
    <property type="evidence" value="ECO:0007669"/>
    <property type="project" value="InterPro"/>
</dbReference>
<protein>
    <recommendedName>
        <fullName evidence="4">Lipoprotein-associated type-17 domain-containing protein</fullName>
    </recommendedName>
</protein>
<gene>
    <name evidence="2" type="ORF">SHELI_v1c09040</name>
</gene>
<dbReference type="InterPro" id="IPR007880">
    <property type="entry name" value="Spiralin"/>
</dbReference>
<proteinExistence type="predicted"/>
<dbReference type="KEGG" id="shj:SHELI_v1c09040"/>
<dbReference type="STRING" id="216938.SHELI_v1c09040"/>
<organism evidence="2 3">
    <name type="scientific">Spiroplasma helicoides</name>
    <dbReference type="NCBI Taxonomy" id="216938"/>
    <lineage>
        <taxon>Bacteria</taxon>
        <taxon>Bacillati</taxon>
        <taxon>Mycoplasmatota</taxon>
        <taxon>Mollicutes</taxon>
        <taxon>Entomoplasmatales</taxon>
        <taxon>Spiroplasmataceae</taxon>
        <taxon>Spiroplasma</taxon>
    </lineage>
</organism>
<dbReference type="Pfam" id="PF05215">
    <property type="entry name" value="Spiralin"/>
    <property type="match status" value="3"/>
</dbReference>
<evidence type="ECO:0000256" key="1">
    <source>
        <dbReference type="SAM" id="SignalP"/>
    </source>
</evidence>
<sequence>MKKLLIMMSSIVSISSLSAVSTACKFFESSFEAEKNENEDKKTDRRRDLNLHSAEKQTIAPAVINDEVIKTQIRYIYEENYISVDMDKDVFFSDYVKPTNTSDGYITINASETSEYVKNSAIFLIKKDNLGGVLINDMKNIDIYPIDYERETLNKFLEDEIQYFLRTKGLKSHNSKLDIPFYGFDKPTKDKVSKLKVTVKQSDTIAGNVTFNVHYNDKNSKKKFLGYLSQNSYWENSKQYIGIYKNNENTEECYLKKVIENIKSYYSSYFNTKDNIDISLEKDLSYELILSTYDNYGFVAVSAKPDSEVLSGRLMFYVYPVDYYLDQIDKDDLEIKPNENTKESAIKAVEEKMTELCPEAKKDVDYQIDDSNYKIPTSNGIKYKIIVKAQEKPTFVRREAEFLISYVGQVASFANIKDGYIENSPWDFRKNVEKSYTVRILNGDGVTMLEVDKEFSISGEVSVKQDENDKGLFTVTYKPTLYTTYETQTRELFYGGIKAKVKVNISY</sequence>
<keyword evidence="3" id="KW-1185">Reference proteome</keyword>
<dbReference type="PROSITE" id="PS51257">
    <property type="entry name" value="PROKAR_LIPOPROTEIN"/>
    <property type="match status" value="1"/>
</dbReference>
<accession>A0A1B3SLQ4</accession>
<dbReference type="OrthoDB" id="390737at2"/>
<feature type="chain" id="PRO_5008554108" description="Lipoprotein-associated type-17 domain-containing protein" evidence="1">
    <location>
        <begin position="20"/>
        <end position="507"/>
    </location>
</feature>
<evidence type="ECO:0000313" key="2">
    <source>
        <dbReference type="EMBL" id="AOG60853.1"/>
    </source>
</evidence>
<reference evidence="2 3" key="1">
    <citation type="submission" date="2016-08" db="EMBL/GenBank/DDBJ databases">
        <title>Complete genome sequence of Spiroplasma helicoides TABS-2 (DSM 22551).</title>
        <authorList>
            <person name="Shen W.-Y."/>
            <person name="Lo W.-S."/>
            <person name="Lai Y.-C."/>
            <person name="Kuo C.-H."/>
        </authorList>
    </citation>
    <scope>NUCLEOTIDE SEQUENCE [LARGE SCALE GENOMIC DNA]</scope>
    <source>
        <strain evidence="2 3">TABS-2</strain>
    </source>
</reference>
<dbReference type="EMBL" id="CP017015">
    <property type="protein sequence ID" value="AOG60853.1"/>
    <property type="molecule type" value="Genomic_DNA"/>
</dbReference>
<name>A0A1B3SLQ4_9MOLU</name>